<evidence type="ECO:0000256" key="1">
    <source>
        <dbReference type="SAM" id="Phobius"/>
    </source>
</evidence>
<feature type="transmembrane region" description="Helical" evidence="1">
    <location>
        <begin position="258"/>
        <end position="278"/>
    </location>
</feature>
<feature type="transmembrane region" description="Helical" evidence="1">
    <location>
        <begin position="361"/>
        <end position="380"/>
    </location>
</feature>
<sequence length="543" mass="62433">MNKLLLILTSKTTFFILTTLLILGLNLFPLISHIKHAPPGRTFGLIHNNVQDFYFYQSLMNEGANGSWLTYDPYTSENHKPSVIFSYFLALGKVSSLLGLSNAVTYHLLRIILGFLFLLASYFLILNFSSFHRKLTYLLFLFAAPLMNGDKPFMNWWTGVDPIRRVAYLPHHMAGSLLLVLSIIFLIKFFKSGHNKYLLYAIVIAPILAFIHTPSLFILLLILPPTLGLQIALKHLAGGRLIPLSGRSHDSREVEKPIIGLLVYCLIGFFLLILMVSLTKTGFPWSQYIDWEKRLQFPLDKELIGALGYLFPFALIGGIKAVLSKRFDLILIFCWLFIPILFIPFAPRLNISNIRLIQGTPYLPLAILAVMGIITIEKFLKKFSRLLCYCVTVLLALLFIIFTYPTLSWSLKDQIREYWPIFGNVYLDNRLKYAFEFINKNFPAHTVTLATFYTGNYLPASTNTVSFIGHFGYTYNIDEKQTSVQKFFENKMLEKEAKEYLLNNKITLVFQGPEEKPIYKDKLYPEILKPVYDKEEVTLYVLK</sequence>
<keyword evidence="1" id="KW-0472">Membrane</keyword>
<organism evidence="2 3">
    <name type="scientific">Candidatus Gottesmanbacteria bacterium RIFCSPLOWO2_01_FULL_39_12b</name>
    <dbReference type="NCBI Taxonomy" id="1798388"/>
    <lineage>
        <taxon>Bacteria</taxon>
        <taxon>Candidatus Gottesmaniibacteriota</taxon>
    </lineage>
</organism>
<name>A0A1F6AN77_9BACT</name>
<feature type="transmembrane region" description="Helical" evidence="1">
    <location>
        <begin position="107"/>
        <end position="128"/>
    </location>
</feature>
<keyword evidence="1" id="KW-0812">Transmembrane</keyword>
<evidence type="ECO:0000313" key="3">
    <source>
        <dbReference type="Proteomes" id="UP000176609"/>
    </source>
</evidence>
<protein>
    <recommendedName>
        <fullName evidence="4">Glycosyltransferase RgtA/B/C/D-like domain-containing protein</fullName>
    </recommendedName>
</protein>
<keyword evidence="1" id="KW-1133">Transmembrane helix</keyword>
<evidence type="ECO:0000313" key="2">
    <source>
        <dbReference type="EMBL" id="OGG26149.1"/>
    </source>
</evidence>
<reference evidence="2 3" key="1">
    <citation type="journal article" date="2016" name="Nat. Commun.">
        <title>Thousands of microbial genomes shed light on interconnected biogeochemical processes in an aquifer system.</title>
        <authorList>
            <person name="Anantharaman K."/>
            <person name="Brown C.T."/>
            <person name="Hug L.A."/>
            <person name="Sharon I."/>
            <person name="Castelle C.J."/>
            <person name="Probst A.J."/>
            <person name="Thomas B.C."/>
            <person name="Singh A."/>
            <person name="Wilkins M.J."/>
            <person name="Karaoz U."/>
            <person name="Brodie E.L."/>
            <person name="Williams K.H."/>
            <person name="Hubbard S.S."/>
            <person name="Banfield J.F."/>
        </authorList>
    </citation>
    <scope>NUCLEOTIDE SEQUENCE [LARGE SCALE GENOMIC DNA]</scope>
</reference>
<feature type="transmembrane region" description="Helical" evidence="1">
    <location>
        <begin position="197"/>
        <end position="223"/>
    </location>
</feature>
<dbReference type="Proteomes" id="UP000176609">
    <property type="component" value="Unassembled WGS sequence"/>
</dbReference>
<feature type="transmembrane region" description="Helical" evidence="1">
    <location>
        <begin position="386"/>
        <end position="407"/>
    </location>
</feature>
<comment type="caution">
    <text evidence="2">The sequence shown here is derived from an EMBL/GenBank/DDBJ whole genome shotgun (WGS) entry which is preliminary data.</text>
</comment>
<accession>A0A1F6AN77</accession>
<feature type="transmembrane region" description="Helical" evidence="1">
    <location>
        <begin position="329"/>
        <end position="349"/>
    </location>
</feature>
<feature type="transmembrane region" description="Helical" evidence="1">
    <location>
        <begin position="173"/>
        <end position="190"/>
    </location>
</feature>
<feature type="transmembrane region" description="Helical" evidence="1">
    <location>
        <begin position="12"/>
        <end position="31"/>
    </location>
</feature>
<feature type="transmembrane region" description="Helical" evidence="1">
    <location>
        <begin position="303"/>
        <end position="323"/>
    </location>
</feature>
<gene>
    <name evidence="2" type="ORF">A2960_04105</name>
</gene>
<evidence type="ECO:0008006" key="4">
    <source>
        <dbReference type="Google" id="ProtNLM"/>
    </source>
</evidence>
<proteinExistence type="predicted"/>
<dbReference type="AlphaFoldDB" id="A0A1F6AN77"/>
<dbReference type="EMBL" id="MFJR01000013">
    <property type="protein sequence ID" value="OGG26149.1"/>
    <property type="molecule type" value="Genomic_DNA"/>
</dbReference>